<dbReference type="PRINTS" id="PR00039">
    <property type="entry name" value="HTHLYSR"/>
</dbReference>
<dbReference type="InterPro" id="IPR036390">
    <property type="entry name" value="WH_DNA-bd_sf"/>
</dbReference>
<dbReference type="Proteomes" id="UP000219559">
    <property type="component" value="Unassembled WGS sequence"/>
</dbReference>
<accession>A0A2A4GBJ5</accession>
<dbReference type="RefSeq" id="WP_097441492.1">
    <property type="nucleotide sequence ID" value="NZ_NBWU01000001.1"/>
</dbReference>
<evidence type="ECO:0000256" key="2">
    <source>
        <dbReference type="ARBA" id="ARBA00023015"/>
    </source>
</evidence>
<dbReference type="Pfam" id="PF00126">
    <property type="entry name" value="HTH_1"/>
    <property type="match status" value="1"/>
</dbReference>
<dbReference type="FunFam" id="1.10.10.10:FF:000001">
    <property type="entry name" value="LysR family transcriptional regulator"/>
    <property type="match status" value="1"/>
</dbReference>
<dbReference type="AlphaFoldDB" id="A0A2A4GBJ5"/>
<dbReference type="Gene3D" id="1.10.10.10">
    <property type="entry name" value="Winged helix-like DNA-binding domain superfamily/Winged helix DNA-binding domain"/>
    <property type="match status" value="1"/>
</dbReference>
<reference evidence="6 7" key="1">
    <citation type="submission" date="2017-04" db="EMBL/GenBank/DDBJ databases">
        <title>A new member of the family Flavobacteriaceae isolated from ascidians.</title>
        <authorList>
            <person name="Chen L."/>
        </authorList>
    </citation>
    <scope>NUCLEOTIDE SEQUENCE [LARGE SCALE GENOMIC DNA]</scope>
    <source>
        <strain evidence="6 7">HQA918</strain>
    </source>
</reference>
<evidence type="ECO:0000256" key="4">
    <source>
        <dbReference type="ARBA" id="ARBA00023163"/>
    </source>
</evidence>
<proteinExistence type="inferred from homology"/>
<dbReference type="PROSITE" id="PS50931">
    <property type="entry name" value="HTH_LYSR"/>
    <property type="match status" value="1"/>
</dbReference>
<evidence type="ECO:0000256" key="3">
    <source>
        <dbReference type="ARBA" id="ARBA00023125"/>
    </source>
</evidence>
<evidence type="ECO:0000313" key="6">
    <source>
        <dbReference type="EMBL" id="PCE65967.1"/>
    </source>
</evidence>
<comment type="similarity">
    <text evidence="1">Belongs to the LysR transcriptional regulatory family.</text>
</comment>
<name>A0A2A4GBJ5_9FLAO</name>
<protein>
    <submittedName>
        <fullName evidence="6">Transcriptional regulator</fullName>
    </submittedName>
</protein>
<dbReference type="GO" id="GO:0003700">
    <property type="term" value="F:DNA-binding transcription factor activity"/>
    <property type="evidence" value="ECO:0007669"/>
    <property type="project" value="InterPro"/>
</dbReference>
<sequence>MLLGKELEWRHLRYFMAVATELNFRKAAESLFISQPGLSRQIKQLEDVLGLALFERSTRKVALTAAGNYLMEEVGFMGNHMESVVQQLKQIAQGNLGELRIGFLGSAMQNIIPELLLKLQELHPGIQTALTELSNRAQLDQLLHDKLDLGFVRMARVPADLKMQPVFEDTFSLVVPEGHGGKPFRNLNQFQDTGFILFAQEYSPYYYDTVMSICEDAGFTPKVAHKSVHAQTIFTLVANGMGVAIVPTSFQEGFKLNVDFIPLDHLPQRAVLSAVWKKSNRSPVLKHGLELLFGEDKV</sequence>
<dbReference type="Pfam" id="PF03466">
    <property type="entry name" value="LysR_substrate"/>
    <property type="match status" value="1"/>
</dbReference>
<dbReference type="Gene3D" id="3.40.190.10">
    <property type="entry name" value="Periplasmic binding protein-like II"/>
    <property type="match status" value="2"/>
</dbReference>
<evidence type="ECO:0000313" key="7">
    <source>
        <dbReference type="Proteomes" id="UP000219559"/>
    </source>
</evidence>
<dbReference type="EMBL" id="NBWU01000001">
    <property type="protein sequence ID" value="PCE65967.1"/>
    <property type="molecule type" value="Genomic_DNA"/>
</dbReference>
<comment type="caution">
    <text evidence="6">The sequence shown here is derived from an EMBL/GenBank/DDBJ whole genome shotgun (WGS) entry which is preliminary data.</text>
</comment>
<evidence type="ECO:0000256" key="1">
    <source>
        <dbReference type="ARBA" id="ARBA00009437"/>
    </source>
</evidence>
<dbReference type="PANTHER" id="PTHR30346:SF0">
    <property type="entry name" value="HCA OPERON TRANSCRIPTIONAL ACTIVATOR HCAR"/>
    <property type="match status" value="1"/>
</dbReference>
<evidence type="ECO:0000259" key="5">
    <source>
        <dbReference type="PROSITE" id="PS50931"/>
    </source>
</evidence>
<dbReference type="GO" id="GO:0032993">
    <property type="term" value="C:protein-DNA complex"/>
    <property type="evidence" value="ECO:0007669"/>
    <property type="project" value="TreeGrafter"/>
</dbReference>
<dbReference type="InterPro" id="IPR005119">
    <property type="entry name" value="LysR_subst-bd"/>
</dbReference>
<dbReference type="OrthoDB" id="9803735at2"/>
<gene>
    <name evidence="6" type="ORF">B7P33_01300</name>
</gene>
<dbReference type="InterPro" id="IPR000847">
    <property type="entry name" value="LysR_HTH_N"/>
</dbReference>
<dbReference type="InterPro" id="IPR036388">
    <property type="entry name" value="WH-like_DNA-bd_sf"/>
</dbReference>
<dbReference type="GO" id="GO:0003677">
    <property type="term" value="F:DNA binding"/>
    <property type="evidence" value="ECO:0007669"/>
    <property type="project" value="UniProtKB-KW"/>
</dbReference>
<keyword evidence="7" id="KW-1185">Reference proteome</keyword>
<dbReference type="PANTHER" id="PTHR30346">
    <property type="entry name" value="TRANSCRIPTIONAL DUAL REGULATOR HCAR-RELATED"/>
    <property type="match status" value="1"/>
</dbReference>
<organism evidence="6 7">
    <name type="scientific">Sediminicola luteus</name>
    <dbReference type="NCBI Taxonomy" id="319238"/>
    <lineage>
        <taxon>Bacteria</taxon>
        <taxon>Pseudomonadati</taxon>
        <taxon>Bacteroidota</taxon>
        <taxon>Flavobacteriia</taxon>
        <taxon>Flavobacteriales</taxon>
        <taxon>Flavobacteriaceae</taxon>
        <taxon>Sediminicola</taxon>
    </lineage>
</organism>
<dbReference type="SUPFAM" id="SSF46785">
    <property type="entry name" value="Winged helix' DNA-binding domain"/>
    <property type="match status" value="1"/>
</dbReference>
<keyword evidence="3" id="KW-0238">DNA-binding</keyword>
<keyword evidence="2" id="KW-0805">Transcription regulation</keyword>
<dbReference type="SUPFAM" id="SSF53850">
    <property type="entry name" value="Periplasmic binding protein-like II"/>
    <property type="match status" value="1"/>
</dbReference>
<feature type="domain" description="HTH lysR-type" evidence="5">
    <location>
        <begin position="7"/>
        <end position="64"/>
    </location>
</feature>
<keyword evidence="4" id="KW-0804">Transcription</keyword>